<accession>A0A5C6YZM5</accession>
<dbReference type="SUPFAM" id="SSF54913">
    <property type="entry name" value="GlnB-like"/>
    <property type="match status" value="1"/>
</dbReference>
<dbReference type="OrthoDB" id="8480302at2"/>
<protein>
    <submittedName>
        <fullName evidence="2">DUF2007 domain-containing protein</fullName>
    </submittedName>
</protein>
<gene>
    <name evidence="2" type="ORF">ESU54_12150</name>
</gene>
<dbReference type="InterPro" id="IPR011322">
    <property type="entry name" value="N-reg_PII-like_a/b"/>
</dbReference>
<evidence type="ECO:0000313" key="3">
    <source>
        <dbReference type="Proteomes" id="UP000321497"/>
    </source>
</evidence>
<name>A0A5C6YZM5_9FLAO</name>
<feature type="transmembrane region" description="Helical" evidence="1">
    <location>
        <begin position="109"/>
        <end position="127"/>
    </location>
</feature>
<comment type="caution">
    <text evidence="2">The sequence shown here is derived from an EMBL/GenBank/DDBJ whole genome shotgun (WGS) entry which is preliminary data.</text>
</comment>
<reference evidence="2 3" key="1">
    <citation type="submission" date="2019-08" db="EMBL/GenBank/DDBJ databases">
        <title>Genome of Aequorivita antarctica SW49 (type strain).</title>
        <authorList>
            <person name="Bowman J.P."/>
        </authorList>
    </citation>
    <scope>NUCLEOTIDE SEQUENCE [LARGE SCALE GENOMIC DNA]</scope>
    <source>
        <strain evidence="2 3">SW49</strain>
    </source>
</reference>
<organism evidence="2 3">
    <name type="scientific">Aequorivita antarctica</name>
    <dbReference type="NCBI Taxonomy" id="153266"/>
    <lineage>
        <taxon>Bacteria</taxon>
        <taxon>Pseudomonadati</taxon>
        <taxon>Bacteroidota</taxon>
        <taxon>Flavobacteriia</taxon>
        <taxon>Flavobacteriales</taxon>
        <taxon>Flavobacteriaceae</taxon>
        <taxon>Aequorivita</taxon>
    </lineage>
</organism>
<sequence>MNHFQTVAVFTYPTDLFVAKSFLESHEIECFVRDEMTIQVHNFYSNAIGGIKLEVNTEDYEKARCLLIQHGFIEEEEIAAESENNWIFKLDKITSTVPVIKSLSFSTRAIILFILVLLLITIPAYFLSLPTTKELLTNAPWCLSHVTYNGKNYVPTSSHIRFILNSQCEESINFKENGLIELPGFQSQPIMGQWQMEEDSLRIFGSDNFEYIYNGNYKLDFNGRELTITSGNTILYCYR</sequence>
<dbReference type="EMBL" id="VORT01000008">
    <property type="protein sequence ID" value="TXD72559.1"/>
    <property type="molecule type" value="Genomic_DNA"/>
</dbReference>
<keyword evidence="1" id="KW-1133">Transmembrane helix</keyword>
<dbReference type="Proteomes" id="UP000321497">
    <property type="component" value="Unassembled WGS sequence"/>
</dbReference>
<keyword evidence="1" id="KW-0472">Membrane</keyword>
<dbReference type="AlphaFoldDB" id="A0A5C6YZM5"/>
<keyword evidence="3" id="KW-1185">Reference proteome</keyword>
<proteinExistence type="predicted"/>
<evidence type="ECO:0000313" key="2">
    <source>
        <dbReference type="EMBL" id="TXD72559.1"/>
    </source>
</evidence>
<keyword evidence="1" id="KW-0812">Transmembrane</keyword>
<dbReference type="Gene3D" id="3.30.70.790">
    <property type="entry name" value="UreE, C-terminal domain"/>
    <property type="match status" value="1"/>
</dbReference>
<dbReference type="RefSeq" id="WP_111844946.1">
    <property type="nucleotide sequence ID" value="NZ_UEGI01000011.1"/>
</dbReference>
<evidence type="ECO:0000256" key="1">
    <source>
        <dbReference type="SAM" id="Phobius"/>
    </source>
</evidence>